<dbReference type="PANTHER" id="PTHR31672:SF13">
    <property type="entry name" value="F-BOX PROTEIN CPR30-LIKE"/>
    <property type="match status" value="1"/>
</dbReference>
<protein>
    <recommendedName>
        <fullName evidence="1">F-box domain-containing protein</fullName>
    </recommendedName>
</protein>
<dbReference type="InterPro" id="IPR036047">
    <property type="entry name" value="F-box-like_dom_sf"/>
</dbReference>
<evidence type="ECO:0000259" key="1">
    <source>
        <dbReference type="PROSITE" id="PS50181"/>
    </source>
</evidence>
<dbReference type="SUPFAM" id="SSF81383">
    <property type="entry name" value="F-box domain"/>
    <property type="match status" value="1"/>
</dbReference>
<dbReference type="PROSITE" id="PS50181">
    <property type="entry name" value="FBOX"/>
    <property type="match status" value="1"/>
</dbReference>
<feature type="domain" description="F-box" evidence="1">
    <location>
        <begin position="11"/>
        <end position="57"/>
    </location>
</feature>
<dbReference type="EMBL" id="JAXUIC010000004">
    <property type="protein sequence ID" value="KAK4592950.1"/>
    <property type="molecule type" value="Genomic_DNA"/>
</dbReference>
<accession>A0AAN7FGH1</accession>
<dbReference type="PANTHER" id="PTHR31672">
    <property type="entry name" value="BNACNNG10540D PROTEIN"/>
    <property type="match status" value="1"/>
</dbReference>
<sequence length="107" mass="12329">MSQAREPPILRQRNNHLPDDIVLNILARLPIKSVLRFRFVCKPRNSSITSPNFFSTHLNIINNNNGYLIHMPWATRPMNPIFRTTSYNSLWSLATAPLLGFPSLKFP</sequence>
<gene>
    <name evidence="2" type="ORF">RGQ29_017187</name>
</gene>
<dbReference type="InterPro" id="IPR050796">
    <property type="entry name" value="SCF_F-box_component"/>
</dbReference>
<dbReference type="Proteomes" id="UP001324115">
    <property type="component" value="Unassembled WGS sequence"/>
</dbReference>
<dbReference type="Pfam" id="PF00646">
    <property type="entry name" value="F-box"/>
    <property type="match status" value="1"/>
</dbReference>
<dbReference type="Gene3D" id="1.20.1280.50">
    <property type="match status" value="1"/>
</dbReference>
<dbReference type="InterPro" id="IPR001810">
    <property type="entry name" value="F-box_dom"/>
</dbReference>
<organism evidence="2 3">
    <name type="scientific">Quercus rubra</name>
    <name type="common">Northern red oak</name>
    <name type="synonym">Quercus borealis</name>
    <dbReference type="NCBI Taxonomy" id="3512"/>
    <lineage>
        <taxon>Eukaryota</taxon>
        <taxon>Viridiplantae</taxon>
        <taxon>Streptophyta</taxon>
        <taxon>Embryophyta</taxon>
        <taxon>Tracheophyta</taxon>
        <taxon>Spermatophyta</taxon>
        <taxon>Magnoliopsida</taxon>
        <taxon>eudicotyledons</taxon>
        <taxon>Gunneridae</taxon>
        <taxon>Pentapetalae</taxon>
        <taxon>rosids</taxon>
        <taxon>fabids</taxon>
        <taxon>Fagales</taxon>
        <taxon>Fagaceae</taxon>
        <taxon>Quercus</taxon>
    </lineage>
</organism>
<keyword evidence="3" id="KW-1185">Reference proteome</keyword>
<evidence type="ECO:0000313" key="3">
    <source>
        <dbReference type="Proteomes" id="UP001324115"/>
    </source>
</evidence>
<reference evidence="2 3" key="1">
    <citation type="journal article" date="2023" name="G3 (Bethesda)">
        <title>A haplotype-resolved chromosome-scale genome for Quercus rubra L. provides insights into the genetics of adaptive traits for red oak species.</title>
        <authorList>
            <person name="Kapoor B."/>
            <person name="Jenkins J."/>
            <person name="Schmutz J."/>
            <person name="Zhebentyayeva T."/>
            <person name="Kuelheim C."/>
            <person name="Coggeshall M."/>
            <person name="Heim C."/>
            <person name="Lasky J.R."/>
            <person name="Leites L."/>
            <person name="Islam-Faridi N."/>
            <person name="Romero-Severson J."/>
            <person name="DeLeo V.L."/>
            <person name="Lucas S.M."/>
            <person name="Lazic D."/>
            <person name="Gailing O."/>
            <person name="Carlson J."/>
            <person name="Staton M."/>
        </authorList>
    </citation>
    <scope>NUCLEOTIDE SEQUENCE [LARGE SCALE GENOMIC DNA]</scope>
    <source>
        <strain evidence="2">Pseudo-F2</strain>
    </source>
</reference>
<dbReference type="SMART" id="SM00256">
    <property type="entry name" value="FBOX"/>
    <property type="match status" value="1"/>
</dbReference>
<dbReference type="AlphaFoldDB" id="A0AAN7FGH1"/>
<evidence type="ECO:0000313" key="2">
    <source>
        <dbReference type="EMBL" id="KAK4592950.1"/>
    </source>
</evidence>
<name>A0AAN7FGH1_QUERU</name>
<dbReference type="CDD" id="cd22157">
    <property type="entry name" value="F-box_AtFBW1-like"/>
    <property type="match status" value="1"/>
</dbReference>
<proteinExistence type="predicted"/>
<comment type="caution">
    <text evidence="2">The sequence shown here is derived from an EMBL/GenBank/DDBJ whole genome shotgun (WGS) entry which is preliminary data.</text>
</comment>